<keyword evidence="3 10" id="KW-0732">Signal</keyword>
<reference evidence="12" key="1">
    <citation type="journal article" date="2023" name="Science">
        <title>Genome structures resolve the early diversification of teleost fishes.</title>
        <authorList>
            <person name="Parey E."/>
            <person name="Louis A."/>
            <person name="Montfort J."/>
            <person name="Bouchez O."/>
            <person name="Roques C."/>
            <person name="Iampietro C."/>
            <person name="Lluch J."/>
            <person name="Castinel A."/>
            <person name="Donnadieu C."/>
            <person name="Desvignes T."/>
            <person name="Floi Bucao C."/>
            <person name="Jouanno E."/>
            <person name="Wen M."/>
            <person name="Mejri S."/>
            <person name="Dirks R."/>
            <person name="Jansen H."/>
            <person name="Henkel C."/>
            <person name="Chen W.J."/>
            <person name="Zahm M."/>
            <person name="Cabau C."/>
            <person name="Klopp C."/>
            <person name="Thompson A.W."/>
            <person name="Robinson-Rechavi M."/>
            <person name="Braasch I."/>
            <person name="Lecointre G."/>
            <person name="Bobe J."/>
            <person name="Postlethwait J.H."/>
            <person name="Berthelot C."/>
            <person name="Roest Crollius H."/>
            <person name="Guiguen Y."/>
        </authorList>
    </citation>
    <scope>NUCLEOTIDE SEQUENCE</scope>
    <source>
        <strain evidence="12">NC1722</strain>
    </source>
</reference>
<proteinExistence type="inferred from homology"/>
<feature type="disulfide bond" evidence="8">
    <location>
        <begin position="188"/>
        <end position="225"/>
    </location>
</feature>
<evidence type="ECO:0000256" key="7">
    <source>
        <dbReference type="ARBA" id="ARBA00023180"/>
    </source>
</evidence>
<comment type="similarity">
    <text evidence="8">Belongs to the LAMP family.</text>
</comment>
<evidence type="ECO:0000313" key="13">
    <source>
        <dbReference type="Proteomes" id="UP001221898"/>
    </source>
</evidence>
<evidence type="ECO:0000313" key="12">
    <source>
        <dbReference type="EMBL" id="KAJ8418837.1"/>
    </source>
</evidence>
<feature type="domain" description="Lysosome-associated membrane glycoprotein 2-like luminal" evidence="11">
    <location>
        <begin position="72"/>
        <end position="214"/>
    </location>
</feature>
<evidence type="ECO:0000256" key="10">
    <source>
        <dbReference type="SAM" id="SignalP"/>
    </source>
</evidence>
<keyword evidence="8" id="KW-1015">Disulfide bond</keyword>
<dbReference type="GO" id="GO:0031902">
    <property type="term" value="C:late endosome membrane"/>
    <property type="evidence" value="ECO:0007669"/>
    <property type="project" value="TreeGrafter"/>
</dbReference>
<gene>
    <name evidence="12" type="ORF">AAFF_G00003360</name>
</gene>
<evidence type="ECO:0000256" key="3">
    <source>
        <dbReference type="ARBA" id="ARBA00022729"/>
    </source>
</evidence>
<dbReference type="GO" id="GO:0072594">
    <property type="term" value="P:establishment of protein localization to organelle"/>
    <property type="evidence" value="ECO:0007669"/>
    <property type="project" value="TreeGrafter"/>
</dbReference>
<keyword evidence="2 8" id="KW-0812">Transmembrane</keyword>
<keyword evidence="13" id="KW-1185">Reference proteome</keyword>
<keyword evidence="5 9" id="KW-1133">Transmembrane helix</keyword>
<dbReference type="PROSITE" id="PS51407">
    <property type="entry name" value="LAMP_3"/>
    <property type="match status" value="1"/>
</dbReference>
<dbReference type="Gene3D" id="2.40.160.110">
    <property type="match status" value="1"/>
</dbReference>
<evidence type="ECO:0000256" key="5">
    <source>
        <dbReference type="ARBA" id="ARBA00022989"/>
    </source>
</evidence>
<dbReference type="Proteomes" id="UP001221898">
    <property type="component" value="Unassembled WGS sequence"/>
</dbReference>
<sequence length="267" mass="29265">MTSMLVDVKHNEATLLLWVLLLLGTSLAPQAAHDTTPTTVGNQETAASPCVTPPCSQVDSAPLAVRHQKPPAPGLYIISDHTAVCLKAHMGVQYMVTRSKKVSYFNIDPTSTKATGLCGQNTSYLSLNFTGGHLQFTIHKEENVAYVTTVRASLEMSPACKDCKSDLFTGVISNQTLFQAAAGLCYRCNALTTLQVAEDLSIRIIHLQIQAFEIIDGQFGLEEECWPDYYRRVVPMVLGAVAVGIWLIVILAFLLIRDNHPQGYERL</sequence>
<keyword evidence="7" id="KW-0325">Glycoprotein</keyword>
<accession>A0AAD7TDW8</accession>
<dbReference type="PANTHER" id="PTHR11506">
    <property type="entry name" value="LYSOSOME-ASSOCIATED MEMBRANE GLYCOPROTEIN"/>
    <property type="match status" value="1"/>
</dbReference>
<evidence type="ECO:0000256" key="2">
    <source>
        <dbReference type="ARBA" id="ARBA00022692"/>
    </source>
</evidence>
<evidence type="ECO:0000256" key="1">
    <source>
        <dbReference type="ARBA" id="ARBA00004530"/>
    </source>
</evidence>
<dbReference type="EMBL" id="JAINUG010000001">
    <property type="protein sequence ID" value="KAJ8418837.1"/>
    <property type="molecule type" value="Genomic_DNA"/>
</dbReference>
<dbReference type="InterPro" id="IPR002000">
    <property type="entry name" value="Lysosome-assoc_membr_glycop"/>
</dbReference>
<keyword evidence="8" id="KW-0458">Lysosome</keyword>
<feature type="chain" id="PRO_5041915807" description="Lysosome-associated membrane glycoprotein 2-like luminal domain-containing protein" evidence="10">
    <location>
        <begin position="33"/>
        <end position="267"/>
    </location>
</feature>
<dbReference type="InterPro" id="IPR048528">
    <property type="entry name" value="Lamp2-like_luminal"/>
</dbReference>
<comment type="subcellular location">
    <subcellularLocation>
        <location evidence="1">Endosome membrane</location>
        <topology evidence="1">Single-pass type I membrane protein</topology>
    </subcellularLocation>
    <subcellularLocation>
        <location evidence="8">Lysosome membrane</location>
        <topology evidence="8">Single-pass type I membrane protein</topology>
    </subcellularLocation>
</comment>
<keyword evidence="4" id="KW-0967">Endosome</keyword>
<dbReference type="AlphaFoldDB" id="A0AAD7TDW8"/>
<dbReference type="GO" id="GO:0005765">
    <property type="term" value="C:lysosomal membrane"/>
    <property type="evidence" value="ECO:0007669"/>
    <property type="project" value="UniProtKB-SubCell"/>
</dbReference>
<evidence type="ECO:0000256" key="8">
    <source>
        <dbReference type="PROSITE-ProRule" id="PRU00740"/>
    </source>
</evidence>
<feature type="signal peptide" evidence="10">
    <location>
        <begin position="1"/>
        <end position="32"/>
    </location>
</feature>
<feature type="transmembrane region" description="Helical" evidence="9">
    <location>
        <begin position="233"/>
        <end position="256"/>
    </location>
</feature>
<dbReference type="PANTHER" id="PTHR11506:SF30">
    <property type="entry name" value="LYSOSOME-ASSOCIATED MEMBRANE GLYCOPROTEIN 3"/>
    <property type="match status" value="1"/>
</dbReference>
<comment type="caution">
    <text evidence="12">The sequence shown here is derived from an EMBL/GenBank/DDBJ whole genome shotgun (WGS) entry which is preliminary data.</text>
</comment>
<protein>
    <recommendedName>
        <fullName evidence="11">Lysosome-associated membrane glycoprotein 2-like luminal domain-containing protein</fullName>
    </recommendedName>
</protein>
<evidence type="ECO:0000259" key="11">
    <source>
        <dbReference type="Pfam" id="PF01299"/>
    </source>
</evidence>
<evidence type="ECO:0000256" key="4">
    <source>
        <dbReference type="ARBA" id="ARBA00022753"/>
    </source>
</evidence>
<dbReference type="Pfam" id="PF01299">
    <property type="entry name" value="Lamp2-like_luminal"/>
    <property type="match status" value="1"/>
</dbReference>
<comment type="caution">
    <text evidence="8">Lacks conserved residue(s) required for the propagation of feature annotation.</text>
</comment>
<name>A0AAD7TDW8_9TELE</name>
<evidence type="ECO:0000256" key="6">
    <source>
        <dbReference type="ARBA" id="ARBA00023136"/>
    </source>
</evidence>
<dbReference type="GO" id="GO:0005886">
    <property type="term" value="C:plasma membrane"/>
    <property type="evidence" value="ECO:0007669"/>
    <property type="project" value="TreeGrafter"/>
</dbReference>
<organism evidence="12 13">
    <name type="scientific">Aldrovandia affinis</name>
    <dbReference type="NCBI Taxonomy" id="143900"/>
    <lineage>
        <taxon>Eukaryota</taxon>
        <taxon>Metazoa</taxon>
        <taxon>Chordata</taxon>
        <taxon>Craniata</taxon>
        <taxon>Vertebrata</taxon>
        <taxon>Euteleostomi</taxon>
        <taxon>Actinopterygii</taxon>
        <taxon>Neopterygii</taxon>
        <taxon>Teleostei</taxon>
        <taxon>Notacanthiformes</taxon>
        <taxon>Halosauridae</taxon>
        <taxon>Aldrovandia</taxon>
    </lineage>
</organism>
<dbReference type="PRINTS" id="PR00336">
    <property type="entry name" value="LYSASSOCTDMP"/>
</dbReference>
<keyword evidence="6 8" id="KW-0472">Membrane</keyword>
<evidence type="ECO:0000256" key="9">
    <source>
        <dbReference type="SAM" id="Phobius"/>
    </source>
</evidence>